<dbReference type="PANTHER" id="PTHR43479">
    <property type="entry name" value="ACREF/ENVCD OPERON REPRESSOR-RELATED"/>
    <property type="match status" value="1"/>
</dbReference>
<name>A0AAC9RRT3_9STAP</name>
<evidence type="ECO:0000313" key="5">
    <source>
        <dbReference type="Proteomes" id="UP000242864"/>
    </source>
</evidence>
<accession>A0AAC9RRT3</accession>
<dbReference type="GO" id="GO:0003677">
    <property type="term" value="F:DNA binding"/>
    <property type="evidence" value="ECO:0007669"/>
    <property type="project" value="UniProtKB-UniRule"/>
</dbReference>
<evidence type="ECO:0000259" key="3">
    <source>
        <dbReference type="PROSITE" id="PS50977"/>
    </source>
</evidence>
<proteinExistence type="predicted"/>
<dbReference type="PANTHER" id="PTHR43479:SF16">
    <property type="entry name" value="HTH TETR-TYPE DOMAIN-CONTAINING PROTEIN"/>
    <property type="match status" value="1"/>
</dbReference>
<protein>
    <submittedName>
        <fullName evidence="4">TetR family transcriptional regulator</fullName>
    </submittedName>
</protein>
<dbReference type="AlphaFoldDB" id="A0AAC9RRT3"/>
<organism evidence="4 5">
    <name type="scientific">Staphylococcus lutrae</name>
    <dbReference type="NCBI Taxonomy" id="155085"/>
    <lineage>
        <taxon>Bacteria</taxon>
        <taxon>Bacillati</taxon>
        <taxon>Bacillota</taxon>
        <taxon>Bacilli</taxon>
        <taxon>Bacillales</taxon>
        <taxon>Staphylococcaceae</taxon>
        <taxon>Staphylococcus</taxon>
    </lineage>
</organism>
<dbReference type="Pfam" id="PF00440">
    <property type="entry name" value="TetR_N"/>
    <property type="match status" value="1"/>
</dbReference>
<dbReference type="PROSITE" id="PS50977">
    <property type="entry name" value="HTH_TETR_2"/>
    <property type="match status" value="1"/>
</dbReference>
<gene>
    <name evidence="4" type="ORF">B5P37_03875</name>
</gene>
<dbReference type="Gene3D" id="1.10.357.10">
    <property type="entry name" value="Tetracycline Repressor, domain 2"/>
    <property type="match status" value="1"/>
</dbReference>
<dbReference type="InterPro" id="IPR009057">
    <property type="entry name" value="Homeodomain-like_sf"/>
</dbReference>
<dbReference type="EMBL" id="CP020773">
    <property type="protein sequence ID" value="ARJ50509.1"/>
    <property type="molecule type" value="Genomic_DNA"/>
</dbReference>
<feature type="DNA-binding region" description="H-T-H motif" evidence="2">
    <location>
        <begin position="32"/>
        <end position="51"/>
    </location>
</feature>
<sequence length="192" mass="23124">MNEKDIRVQKTNLKLSEVLLTLLEEHWLTKITINQICQHADVHRTTFYKHFSDKYELLFYVSKMSMKPYFKLALEVRLCEPFNSIEKTFNAQMLKILHTQKGDPKFFQVLMSYFYDHFQKELLQYEATLPSKLPFPIESFSYIYTSTICSMHQWSTEYHVDLDTYYMDEIYRKIVNLKALVQCNRMTEHGIE</sequence>
<evidence type="ECO:0000256" key="2">
    <source>
        <dbReference type="PROSITE-ProRule" id="PRU00335"/>
    </source>
</evidence>
<dbReference type="Proteomes" id="UP000242864">
    <property type="component" value="Chromosome"/>
</dbReference>
<dbReference type="SUPFAM" id="SSF46689">
    <property type="entry name" value="Homeodomain-like"/>
    <property type="match status" value="1"/>
</dbReference>
<dbReference type="RefSeq" id="WP_085236987.1">
    <property type="nucleotide sequence ID" value="NZ_CP020773.1"/>
</dbReference>
<dbReference type="InterPro" id="IPR050624">
    <property type="entry name" value="HTH-type_Tx_Regulator"/>
</dbReference>
<evidence type="ECO:0000313" key="4">
    <source>
        <dbReference type="EMBL" id="ARJ50509.1"/>
    </source>
</evidence>
<keyword evidence="1 2" id="KW-0238">DNA-binding</keyword>
<evidence type="ECO:0000256" key="1">
    <source>
        <dbReference type="ARBA" id="ARBA00023125"/>
    </source>
</evidence>
<dbReference type="InterPro" id="IPR001647">
    <property type="entry name" value="HTH_TetR"/>
</dbReference>
<keyword evidence="5" id="KW-1185">Reference proteome</keyword>
<dbReference type="KEGG" id="slz:B5P37_03875"/>
<feature type="domain" description="HTH tetR-type" evidence="3">
    <location>
        <begin position="9"/>
        <end position="69"/>
    </location>
</feature>
<reference evidence="4 5" key="1">
    <citation type="submission" date="2017-04" db="EMBL/GenBank/DDBJ databases">
        <authorList>
            <person name="Veseli I.A."/>
            <person name="Tang C."/>
            <person name="Pombert J.-F."/>
        </authorList>
    </citation>
    <scope>NUCLEOTIDE SEQUENCE [LARGE SCALE GENOMIC DNA]</scope>
    <source>
        <strain evidence="4 5">ATCC 700373</strain>
    </source>
</reference>